<accession>A0A7U9XV76</accession>
<sequence length="118" mass="13500">MKIAKIISGVGALAMTIALLNGFINGSFFDDGSIILNNPWGIVSLVDLYVGFIIFSMWIYFREEKKVHSILWIISVMLLGFFSVSIYVLIALFRSHDNWLDFFLGYQKDTLVKKLNQK</sequence>
<dbReference type="AlphaFoldDB" id="A0A7U9XV76"/>
<dbReference type="InterPro" id="IPR009943">
    <property type="entry name" value="DUF1475"/>
</dbReference>
<protein>
    <recommendedName>
        <fullName evidence="3">DUF1475 domain-containing protein</fullName>
    </recommendedName>
</protein>
<keyword evidence="2" id="KW-1185">Reference proteome</keyword>
<dbReference type="RefSeq" id="WP_176239292.1">
    <property type="nucleotide sequence ID" value="NZ_AP024412.1"/>
</dbReference>
<gene>
    <name evidence="1" type="ORF">MPAN_015390</name>
</gene>
<dbReference type="KEGG" id="manr:MPAN_015390"/>
<reference evidence="1" key="1">
    <citation type="submission" date="2021-01" db="EMBL/GenBank/DDBJ databases">
        <title>Draft genome sequence of Acholeplasmataceae bacterium strain Mahy22.</title>
        <authorList>
            <person name="Watanabe M."/>
            <person name="Kojima H."/>
            <person name="Fukui M."/>
        </authorList>
    </citation>
    <scope>NUCLEOTIDE SEQUENCE</scope>
    <source>
        <strain evidence="1">Mahy22</strain>
    </source>
</reference>
<evidence type="ECO:0008006" key="3">
    <source>
        <dbReference type="Google" id="ProtNLM"/>
    </source>
</evidence>
<dbReference type="EMBL" id="AP024412">
    <property type="protein sequence ID" value="BCR36646.1"/>
    <property type="molecule type" value="Genomic_DNA"/>
</dbReference>
<organism evidence="1 2">
    <name type="scientific">Mariniplasma anaerobium</name>
    <dbReference type="NCBI Taxonomy" id="2735436"/>
    <lineage>
        <taxon>Bacteria</taxon>
        <taxon>Bacillati</taxon>
        <taxon>Mycoplasmatota</taxon>
        <taxon>Mollicutes</taxon>
        <taxon>Acholeplasmatales</taxon>
        <taxon>Acholeplasmataceae</taxon>
        <taxon>Mariniplasma</taxon>
    </lineage>
</organism>
<dbReference type="Proteomes" id="UP000620133">
    <property type="component" value="Chromosome"/>
</dbReference>
<proteinExistence type="predicted"/>
<evidence type="ECO:0000313" key="1">
    <source>
        <dbReference type="EMBL" id="BCR36646.1"/>
    </source>
</evidence>
<evidence type="ECO:0000313" key="2">
    <source>
        <dbReference type="Proteomes" id="UP000620133"/>
    </source>
</evidence>
<dbReference type="Pfam" id="PF07343">
    <property type="entry name" value="DUF1475"/>
    <property type="match status" value="1"/>
</dbReference>
<name>A0A7U9XV76_9MOLU</name>